<evidence type="ECO:0000313" key="1">
    <source>
        <dbReference type="EMBL" id="SDM64981.1"/>
    </source>
</evidence>
<dbReference type="STRING" id="1075417.SAMN05421823_11836"/>
<keyword evidence="2" id="KW-1185">Reference proteome</keyword>
<name>A0A1G9UYB8_9BACT</name>
<reference evidence="1 2" key="1">
    <citation type="submission" date="2016-10" db="EMBL/GenBank/DDBJ databases">
        <authorList>
            <person name="de Groot N.N."/>
        </authorList>
    </citation>
    <scope>NUCLEOTIDE SEQUENCE [LARGE SCALE GENOMIC DNA]</scope>
    <source>
        <strain evidence="1 2">DSM 25186</strain>
    </source>
</reference>
<protein>
    <submittedName>
        <fullName evidence="1">Uncharacterized protein</fullName>
    </submittedName>
</protein>
<accession>A0A1G9UYB8</accession>
<gene>
    <name evidence="1" type="ORF">SAMN05421823_11836</name>
</gene>
<dbReference type="Proteomes" id="UP000198510">
    <property type="component" value="Unassembled WGS sequence"/>
</dbReference>
<organism evidence="1 2">
    <name type="scientific">Catalinimonas alkaloidigena</name>
    <dbReference type="NCBI Taxonomy" id="1075417"/>
    <lineage>
        <taxon>Bacteria</taxon>
        <taxon>Pseudomonadati</taxon>
        <taxon>Bacteroidota</taxon>
        <taxon>Cytophagia</taxon>
        <taxon>Cytophagales</taxon>
        <taxon>Catalimonadaceae</taxon>
        <taxon>Catalinimonas</taxon>
    </lineage>
</organism>
<sequence>MILTQKGRVVVKEGYRIFQQKEETYAQAVEGAYFHLRYEWVVVLINILRF</sequence>
<dbReference type="AlphaFoldDB" id="A0A1G9UYB8"/>
<proteinExistence type="predicted"/>
<dbReference type="EMBL" id="FNFO01000018">
    <property type="protein sequence ID" value="SDM64981.1"/>
    <property type="molecule type" value="Genomic_DNA"/>
</dbReference>
<evidence type="ECO:0000313" key="2">
    <source>
        <dbReference type="Proteomes" id="UP000198510"/>
    </source>
</evidence>